<organism evidence="1 2">
    <name type="scientific">Flexivirga endophytica</name>
    <dbReference type="NCBI Taxonomy" id="1849103"/>
    <lineage>
        <taxon>Bacteria</taxon>
        <taxon>Bacillati</taxon>
        <taxon>Actinomycetota</taxon>
        <taxon>Actinomycetes</taxon>
        <taxon>Micrococcales</taxon>
        <taxon>Dermacoccaceae</taxon>
        <taxon>Flexivirga</taxon>
    </lineage>
</organism>
<dbReference type="AlphaFoldDB" id="A0A916WN67"/>
<accession>A0A916WN67</accession>
<dbReference type="Proteomes" id="UP000636793">
    <property type="component" value="Unassembled WGS sequence"/>
</dbReference>
<comment type="caution">
    <text evidence="1">The sequence shown here is derived from an EMBL/GenBank/DDBJ whole genome shotgun (WGS) entry which is preliminary data.</text>
</comment>
<name>A0A916WN67_9MICO</name>
<reference evidence="1" key="2">
    <citation type="submission" date="2020-09" db="EMBL/GenBank/DDBJ databases">
        <authorList>
            <person name="Sun Q."/>
            <person name="Zhou Y."/>
        </authorList>
    </citation>
    <scope>NUCLEOTIDE SEQUENCE</scope>
    <source>
        <strain evidence="1">CGMCC 1.15085</strain>
    </source>
</reference>
<evidence type="ECO:0000313" key="2">
    <source>
        <dbReference type="Proteomes" id="UP000636793"/>
    </source>
</evidence>
<evidence type="ECO:0000313" key="1">
    <source>
        <dbReference type="EMBL" id="GGB18397.1"/>
    </source>
</evidence>
<protein>
    <submittedName>
        <fullName evidence="1">Uncharacterized protein</fullName>
    </submittedName>
</protein>
<keyword evidence="2" id="KW-1185">Reference proteome</keyword>
<dbReference type="EMBL" id="BMHI01000001">
    <property type="protein sequence ID" value="GGB18397.1"/>
    <property type="molecule type" value="Genomic_DNA"/>
</dbReference>
<reference evidence="1" key="1">
    <citation type="journal article" date="2014" name="Int. J. Syst. Evol. Microbiol.">
        <title>Complete genome sequence of Corynebacterium casei LMG S-19264T (=DSM 44701T), isolated from a smear-ripened cheese.</title>
        <authorList>
            <consortium name="US DOE Joint Genome Institute (JGI-PGF)"/>
            <person name="Walter F."/>
            <person name="Albersmeier A."/>
            <person name="Kalinowski J."/>
            <person name="Ruckert C."/>
        </authorList>
    </citation>
    <scope>NUCLEOTIDE SEQUENCE</scope>
    <source>
        <strain evidence="1">CGMCC 1.15085</strain>
    </source>
</reference>
<sequence length="68" mass="8091">MIPRDRPRPTPIPKDKSGLSIGYRFFWRLHYTLLAWGGPGQRPLERDPRELMRRERFARVQSSQRAVS</sequence>
<proteinExistence type="predicted"/>
<dbReference type="RefSeq" id="WP_188835392.1">
    <property type="nucleotide sequence ID" value="NZ_BMHI01000001.1"/>
</dbReference>
<gene>
    <name evidence="1" type="ORF">GCM10011492_05310</name>
</gene>